<dbReference type="EMBL" id="PFPA01000002">
    <property type="protein sequence ID" value="PIZ88458.1"/>
    <property type="molecule type" value="Genomic_DNA"/>
</dbReference>
<proteinExistence type="predicted"/>
<dbReference type="Proteomes" id="UP000230081">
    <property type="component" value="Unassembled WGS sequence"/>
</dbReference>
<sequence>MANSFCVASSISKTESKLRAGTATVLLAFVGAISTAEAFDAGKATVPENTTVAPSRMVILV</sequence>
<reference evidence="2" key="1">
    <citation type="submission" date="2017-09" db="EMBL/GenBank/DDBJ databases">
        <title>Depth-based differentiation of microbial function through sediment-hosted aquifers and enrichment of novel symbionts in the deep terrestrial subsurface.</title>
        <authorList>
            <person name="Probst A.J."/>
            <person name="Ladd B."/>
            <person name="Jarett J.K."/>
            <person name="Geller-Mcgrath D.E."/>
            <person name="Sieber C.M.K."/>
            <person name="Emerson J.B."/>
            <person name="Anantharaman K."/>
            <person name="Thomas B.C."/>
            <person name="Malmstrom R."/>
            <person name="Stieglmeier M."/>
            <person name="Klingl A."/>
            <person name="Woyke T."/>
            <person name="Ryan C.M."/>
            <person name="Banfield J.F."/>
        </authorList>
    </citation>
    <scope>NUCLEOTIDE SEQUENCE [LARGE SCALE GENOMIC DNA]</scope>
</reference>
<organism evidence="1 2">
    <name type="scientific">Candidatus Nealsonbacteria bacterium CG_4_10_14_0_2_um_filter_39_15</name>
    <dbReference type="NCBI Taxonomy" id="1974681"/>
    <lineage>
        <taxon>Bacteria</taxon>
        <taxon>Candidatus Nealsoniibacteriota</taxon>
    </lineage>
</organism>
<comment type="caution">
    <text evidence="1">The sequence shown here is derived from an EMBL/GenBank/DDBJ whole genome shotgun (WGS) entry which is preliminary data.</text>
</comment>
<evidence type="ECO:0000313" key="1">
    <source>
        <dbReference type="EMBL" id="PIZ88458.1"/>
    </source>
</evidence>
<protein>
    <submittedName>
        <fullName evidence="1">Uncharacterized protein</fullName>
    </submittedName>
</protein>
<dbReference type="AlphaFoldDB" id="A0A2M7UX20"/>
<accession>A0A2M7UX20</accession>
<name>A0A2M7UX20_9BACT</name>
<evidence type="ECO:0000313" key="2">
    <source>
        <dbReference type="Proteomes" id="UP000230081"/>
    </source>
</evidence>
<gene>
    <name evidence="1" type="ORF">COX91_00050</name>
</gene>